<dbReference type="PROSITE" id="PS50222">
    <property type="entry name" value="EF_HAND_2"/>
    <property type="match status" value="2"/>
</dbReference>
<dbReference type="SUPFAM" id="SSF48113">
    <property type="entry name" value="Heme-dependent peroxidases"/>
    <property type="match status" value="1"/>
</dbReference>
<dbReference type="GO" id="GO:0009653">
    <property type="term" value="P:anatomical structure morphogenesis"/>
    <property type="evidence" value="ECO:0007669"/>
    <property type="project" value="UniProtKB-ARBA"/>
</dbReference>
<name>A0A7E6EYE0_9MOLL</name>
<proteinExistence type="inferred from homology"/>
<accession>A0A7E6EYE0</accession>
<dbReference type="InterPro" id="IPR011992">
    <property type="entry name" value="EF-hand-dom_pair"/>
</dbReference>
<evidence type="ECO:0000256" key="10">
    <source>
        <dbReference type="ARBA" id="ARBA00022857"/>
    </source>
</evidence>
<keyword evidence="21" id="KW-1185">Reference proteome</keyword>
<evidence type="ECO:0000259" key="19">
    <source>
        <dbReference type="PROSITE" id="PS50222"/>
    </source>
</evidence>
<dbReference type="PROSITE" id="PS50292">
    <property type="entry name" value="PEROXIDASE_3"/>
    <property type="match status" value="1"/>
</dbReference>
<feature type="transmembrane region" description="Helical" evidence="17">
    <location>
        <begin position="1199"/>
        <end position="1216"/>
    </location>
</feature>
<feature type="chain" id="PRO_5029001359" description="NAD(P)H oxidase (H2O2-forming)" evidence="18">
    <location>
        <begin position="21"/>
        <end position="1503"/>
    </location>
</feature>
<dbReference type="CDD" id="cd00051">
    <property type="entry name" value="EFh"/>
    <property type="match status" value="1"/>
</dbReference>
<dbReference type="PRINTS" id="PR00457">
    <property type="entry name" value="ANPEROXIDASE"/>
</dbReference>
<dbReference type="SFLD" id="SFLDG01169">
    <property type="entry name" value="NADPH_oxidase_subgroup_(NOX)"/>
    <property type="match status" value="1"/>
</dbReference>
<dbReference type="GO" id="GO:0043020">
    <property type="term" value="C:NADPH oxidase complex"/>
    <property type="evidence" value="ECO:0007669"/>
    <property type="project" value="TreeGrafter"/>
</dbReference>
<keyword evidence="6" id="KW-0479">Metal-binding</keyword>
<evidence type="ECO:0000256" key="3">
    <source>
        <dbReference type="ARBA" id="ARBA00012698"/>
    </source>
</evidence>
<dbReference type="InterPro" id="IPR017927">
    <property type="entry name" value="FAD-bd_FR_type"/>
</dbReference>
<dbReference type="InterPro" id="IPR019791">
    <property type="entry name" value="Haem_peroxidase_animal"/>
</dbReference>
<dbReference type="InterPro" id="IPR013130">
    <property type="entry name" value="Fe3_Rdtase_TM_dom"/>
</dbReference>
<keyword evidence="9" id="KW-0106">Calcium</keyword>
<evidence type="ECO:0000256" key="15">
    <source>
        <dbReference type="ARBA" id="ARBA00047455"/>
    </source>
</evidence>
<dbReference type="InterPro" id="IPR037120">
    <property type="entry name" value="Haem_peroxidase_sf_animal"/>
</dbReference>
<dbReference type="InterPro" id="IPR013112">
    <property type="entry name" value="FAD-bd_8"/>
</dbReference>
<dbReference type="GO" id="GO:0020037">
    <property type="term" value="F:heme binding"/>
    <property type="evidence" value="ECO:0007669"/>
    <property type="project" value="InterPro"/>
</dbReference>
<dbReference type="Gene3D" id="1.10.238.10">
    <property type="entry name" value="EF-hand"/>
    <property type="match status" value="1"/>
</dbReference>
<dbReference type="GO" id="GO:0016174">
    <property type="term" value="F:NAD(P)H oxidase H2O2-forming activity"/>
    <property type="evidence" value="ECO:0007669"/>
    <property type="project" value="UniProtKB-EC"/>
</dbReference>
<evidence type="ECO:0000256" key="4">
    <source>
        <dbReference type="ARBA" id="ARBA00022630"/>
    </source>
</evidence>
<feature type="domain" description="EF-hand" evidence="19">
    <location>
        <begin position="849"/>
        <end position="884"/>
    </location>
</feature>
<keyword evidence="14" id="KW-0575">Peroxidase</keyword>
<dbReference type="InterPro" id="IPR013121">
    <property type="entry name" value="Fe_red_NAD-bd_6"/>
</dbReference>
<evidence type="ECO:0000256" key="7">
    <source>
        <dbReference type="ARBA" id="ARBA00022737"/>
    </source>
</evidence>
<dbReference type="Gene3D" id="2.40.30.10">
    <property type="entry name" value="Translation factors"/>
    <property type="match status" value="1"/>
</dbReference>
<feature type="transmembrane region" description="Helical" evidence="17">
    <location>
        <begin position="1086"/>
        <end position="1106"/>
    </location>
</feature>
<keyword evidence="4" id="KW-0285">Flavoprotein</keyword>
<evidence type="ECO:0000256" key="9">
    <source>
        <dbReference type="ARBA" id="ARBA00022837"/>
    </source>
</evidence>
<evidence type="ECO:0000256" key="13">
    <source>
        <dbReference type="ARBA" id="ARBA00023136"/>
    </source>
</evidence>
<evidence type="ECO:0000313" key="21">
    <source>
        <dbReference type="Proteomes" id="UP000515154"/>
    </source>
</evidence>
<feature type="domain" description="EF-hand" evidence="19">
    <location>
        <begin position="813"/>
        <end position="848"/>
    </location>
</feature>
<dbReference type="PANTHER" id="PTHR11972:SF175">
    <property type="entry name" value="NAD(P)H OXIDASE (H2O2-FORMING)"/>
    <property type="match status" value="1"/>
</dbReference>
<keyword evidence="12" id="KW-0560">Oxidoreductase</keyword>
<dbReference type="SUPFAM" id="SSF52343">
    <property type="entry name" value="Ferredoxin reductase-like, C-terminal NADP-linked domain"/>
    <property type="match status" value="1"/>
</dbReference>
<dbReference type="SFLD" id="SFLDS00052">
    <property type="entry name" value="Ferric_Reductase_Domain"/>
    <property type="match status" value="1"/>
</dbReference>
<feature type="transmembrane region" description="Helical" evidence="17">
    <location>
        <begin position="1038"/>
        <end position="1065"/>
    </location>
</feature>
<dbReference type="FunFam" id="2.40.30.10:FF:000059">
    <property type="entry name" value="dual oxidase isoform X1"/>
    <property type="match status" value="1"/>
</dbReference>
<dbReference type="Pfam" id="PF08022">
    <property type="entry name" value="FAD_binding_8"/>
    <property type="match status" value="1"/>
</dbReference>
<dbReference type="InterPro" id="IPR002048">
    <property type="entry name" value="EF_hand_dom"/>
</dbReference>
<dbReference type="Pfam" id="PF03098">
    <property type="entry name" value="An_peroxidase"/>
    <property type="match status" value="1"/>
</dbReference>
<feature type="transmembrane region" description="Helical" evidence="17">
    <location>
        <begin position="591"/>
        <end position="614"/>
    </location>
</feature>
<feature type="transmembrane region" description="Helical" evidence="17">
    <location>
        <begin position="998"/>
        <end position="1018"/>
    </location>
</feature>
<dbReference type="CDD" id="cd06186">
    <property type="entry name" value="NOX_Duox_like_FAD_NADP"/>
    <property type="match status" value="1"/>
</dbReference>
<dbReference type="GO" id="GO:0006979">
    <property type="term" value="P:response to oxidative stress"/>
    <property type="evidence" value="ECO:0007669"/>
    <property type="project" value="InterPro"/>
</dbReference>
<evidence type="ECO:0000256" key="5">
    <source>
        <dbReference type="ARBA" id="ARBA00022692"/>
    </source>
</evidence>
<dbReference type="Pfam" id="PF01794">
    <property type="entry name" value="Ferric_reduct"/>
    <property type="match status" value="1"/>
</dbReference>
<dbReference type="InterPro" id="IPR039261">
    <property type="entry name" value="FNR_nucleotide-bd"/>
</dbReference>
<evidence type="ECO:0000259" key="20">
    <source>
        <dbReference type="PROSITE" id="PS51384"/>
    </source>
</evidence>
<comment type="subcellular location">
    <subcellularLocation>
        <location evidence="1">Membrane</location>
        <topology evidence="1">Multi-pass membrane protein</topology>
    </subcellularLocation>
</comment>
<dbReference type="SMART" id="SM00054">
    <property type="entry name" value="EFh"/>
    <property type="match status" value="2"/>
</dbReference>
<dbReference type="InterPro" id="IPR010255">
    <property type="entry name" value="Haem_peroxidase_sf"/>
</dbReference>
<dbReference type="SFLD" id="SFLDG01168">
    <property type="entry name" value="Ferric_reductase_subgroup_(FRE"/>
    <property type="match status" value="1"/>
</dbReference>
<reference evidence="22" key="1">
    <citation type="submission" date="2025-08" db="UniProtKB">
        <authorList>
            <consortium name="RefSeq"/>
        </authorList>
    </citation>
    <scope>IDENTIFICATION</scope>
</reference>
<dbReference type="GO" id="GO:0042742">
    <property type="term" value="P:defense response to bacterium"/>
    <property type="evidence" value="ECO:0007669"/>
    <property type="project" value="UniProtKB-ARBA"/>
</dbReference>
<dbReference type="Gene3D" id="3.40.50.80">
    <property type="entry name" value="Nucleotide-binding domain of ferredoxin-NADP reductase (FNR) module"/>
    <property type="match status" value="1"/>
</dbReference>
<evidence type="ECO:0000256" key="14">
    <source>
        <dbReference type="ARBA" id="ARBA00023324"/>
    </source>
</evidence>
<dbReference type="SUPFAM" id="SSF63380">
    <property type="entry name" value="Riboflavin synthase domain-like"/>
    <property type="match status" value="1"/>
</dbReference>
<evidence type="ECO:0000256" key="8">
    <source>
        <dbReference type="ARBA" id="ARBA00022827"/>
    </source>
</evidence>
<dbReference type="RefSeq" id="XP_036359995.1">
    <property type="nucleotide sequence ID" value="XM_036504102.1"/>
</dbReference>
<comment type="catalytic activity">
    <reaction evidence="16">
        <text>NADPH + O2 + H(+) = H2O2 + NADP(+)</text>
        <dbReference type="Rhea" id="RHEA:11260"/>
        <dbReference type="ChEBI" id="CHEBI:15378"/>
        <dbReference type="ChEBI" id="CHEBI:15379"/>
        <dbReference type="ChEBI" id="CHEBI:16240"/>
        <dbReference type="ChEBI" id="CHEBI:57783"/>
        <dbReference type="ChEBI" id="CHEBI:58349"/>
        <dbReference type="EC" id="1.6.3.1"/>
    </reaction>
</comment>
<dbReference type="InterPro" id="IPR050369">
    <property type="entry name" value="RBOH/FRE"/>
</dbReference>
<dbReference type="GO" id="GO:0042744">
    <property type="term" value="P:hydrogen peroxide catabolic process"/>
    <property type="evidence" value="ECO:0007669"/>
    <property type="project" value="UniProtKB-KW"/>
</dbReference>
<keyword evidence="7" id="KW-0677">Repeat</keyword>
<evidence type="ECO:0000256" key="6">
    <source>
        <dbReference type="ARBA" id="ARBA00022723"/>
    </source>
</evidence>
<comment type="catalytic activity">
    <reaction evidence="15">
        <text>NADH + O2 + H(+) = H2O2 + NAD(+)</text>
        <dbReference type="Rhea" id="RHEA:11264"/>
        <dbReference type="ChEBI" id="CHEBI:15378"/>
        <dbReference type="ChEBI" id="CHEBI:15379"/>
        <dbReference type="ChEBI" id="CHEBI:16240"/>
        <dbReference type="ChEBI" id="CHEBI:57540"/>
        <dbReference type="ChEBI" id="CHEBI:57945"/>
        <dbReference type="EC" id="1.6.3.1"/>
    </reaction>
</comment>
<keyword evidence="5 17" id="KW-0812">Transmembrane</keyword>
<comment type="similarity">
    <text evidence="2">In the N-terminal section; belongs to the peroxidase family.</text>
</comment>
<dbReference type="GO" id="GO:0005509">
    <property type="term" value="F:calcium ion binding"/>
    <property type="evidence" value="ECO:0007669"/>
    <property type="project" value="InterPro"/>
</dbReference>
<keyword evidence="13 17" id="KW-0472">Membrane</keyword>
<feature type="transmembrane region" description="Helical" evidence="17">
    <location>
        <begin position="1134"/>
        <end position="1159"/>
    </location>
</feature>
<dbReference type="Proteomes" id="UP000515154">
    <property type="component" value="Linkage group LG6"/>
</dbReference>
<dbReference type="InterPro" id="IPR017938">
    <property type="entry name" value="Riboflavin_synthase-like_b-brl"/>
</dbReference>
<dbReference type="GO" id="GO:0016175">
    <property type="term" value="F:superoxide-generating NAD(P)H oxidase activity"/>
    <property type="evidence" value="ECO:0007669"/>
    <property type="project" value="TreeGrafter"/>
</dbReference>
<feature type="transmembrane region" description="Helical" evidence="17">
    <location>
        <begin position="1166"/>
        <end position="1187"/>
    </location>
</feature>
<dbReference type="EC" id="1.6.3.1" evidence="3"/>
<keyword evidence="14" id="KW-0376">Hydrogen peroxide</keyword>
<dbReference type="GO" id="GO:0042554">
    <property type="term" value="P:superoxide anion generation"/>
    <property type="evidence" value="ECO:0007669"/>
    <property type="project" value="TreeGrafter"/>
</dbReference>
<dbReference type="PROSITE" id="PS51384">
    <property type="entry name" value="FAD_FR"/>
    <property type="match status" value="1"/>
</dbReference>
<evidence type="ECO:0000256" key="16">
    <source>
        <dbReference type="ARBA" id="ARBA00048762"/>
    </source>
</evidence>
<dbReference type="Gene3D" id="1.10.640.10">
    <property type="entry name" value="Haem peroxidase domain superfamily, animal type"/>
    <property type="match status" value="1"/>
</dbReference>
<feature type="domain" description="FAD-binding FR-type" evidence="20">
    <location>
        <begin position="1220"/>
        <end position="1325"/>
    </location>
</feature>
<evidence type="ECO:0000256" key="17">
    <source>
        <dbReference type="SAM" id="Phobius"/>
    </source>
</evidence>
<evidence type="ECO:0000256" key="12">
    <source>
        <dbReference type="ARBA" id="ARBA00023002"/>
    </source>
</evidence>
<dbReference type="PANTHER" id="PTHR11972">
    <property type="entry name" value="NADPH OXIDASE"/>
    <property type="match status" value="1"/>
</dbReference>
<dbReference type="GO" id="GO:0004601">
    <property type="term" value="F:peroxidase activity"/>
    <property type="evidence" value="ECO:0007669"/>
    <property type="project" value="InterPro"/>
</dbReference>
<evidence type="ECO:0000256" key="2">
    <source>
        <dbReference type="ARBA" id="ARBA00005644"/>
    </source>
</evidence>
<dbReference type="Pfam" id="PF08030">
    <property type="entry name" value="NAD_binding_6"/>
    <property type="match status" value="1"/>
</dbReference>
<evidence type="ECO:0000256" key="1">
    <source>
        <dbReference type="ARBA" id="ARBA00004141"/>
    </source>
</evidence>
<dbReference type="Pfam" id="PF13499">
    <property type="entry name" value="EF-hand_7"/>
    <property type="match status" value="1"/>
</dbReference>
<evidence type="ECO:0000256" key="11">
    <source>
        <dbReference type="ARBA" id="ARBA00022989"/>
    </source>
</evidence>
<keyword evidence="18" id="KW-0732">Signal</keyword>
<protein>
    <recommendedName>
        <fullName evidence="3">NAD(P)H oxidase (H2O2-forming)</fullName>
        <ecNumber evidence="3">1.6.3.1</ecNumber>
    </recommendedName>
</protein>
<keyword evidence="10" id="KW-0521">NADP</keyword>
<feature type="signal peptide" evidence="18">
    <location>
        <begin position="1"/>
        <end position="20"/>
    </location>
</feature>
<evidence type="ECO:0000313" key="22">
    <source>
        <dbReference type="RefSeq" id="XP_036359995.1"/>
    </source>
</evidence>
<organism evidence="21 22">
    <name type="scientific">Octopus sinensis</name>
    <name type="common">East Asian common octopus</name>
    <dbReference type="NCBI Taxonomy" id="2607531"/>
    <lineage>
        <taxon>Eukaryota</taxon>
        <taxon>Metazoa</taxon>
        <taxon>Spiralia</taxon>
        <taxon>Lophotrochozoa</taxon>
        <taxon>Mollusca</taxon>
        <taxon>Cephalopoda</taxon>
        <taxon>Coleoidea</taxon>
        <taxon>Octopodiformes</taxon>
        <taxon>Octopoda</taxon>
        <taxon>Incirrata</taxon>
        <taxon>Octopodidae</taxon>
        <taxon>Octopus</taxon>
    </lineage>
</organism>
<evidence type="ECO:0000256" key="18">
    <source>
        <dbReference type="SAM" id="SignalP"/>
    </source>
</evidence>
<sequence>MTCLATVLCLSLLLTTACTAALLTFNTTKKDIQRQRFDGWYNSKSNPSLGAAFRPLAFNLPNHYEDQTYLPSGSHRPNARHISRELFQGKIGKMSTTNKTALFAYFGEFLTLEVSNTNEPGCPVEILNVKVPKCDQDFDDKCSGRHFIPYERADYDRQSGVSPNNPRKQINQVTSFLDGSSIYGNNEVTANILRDWKTGKLDADDLWYKFPSFNTMRLGEWRFPVRHSHGYPDASKYWKFGNHHAHENPALITLSVLFFRWHNYLVDEFNPHFERNADGLFYKARSWVIASLQNIVIYEWLPTFLNETVEPYQGYKPSVDPSLSAIYDAVVMNYYLTLMPSVIYRRDSSCKYRRPLRFCNTFWKGQDYLKEYESSFQEFLYGMTSQPAEADDMTIVDDFKGRNHGTLYYNLQDKVVQIIMKGRDYGLPDYNTARAALGMKKIESWQDINPELAKSNPELIKNMESVHKSLDNIDIFTGALMETTANGPGELIRTLTKEQLLRLRDGDRFWFENIQNGLFTEEEITEIRNITMGSIIQLVANIPKVYLQDNVFTRSLSDFCPPPLPVNESNLETCPDLHGFNFFSGSEISFIATWIGIALIPGIFLLLTYTLGWYKRCYTNKLKNQFLKNNHSVEMLQNITQNVYRVLEWIEHPESSNTLEIFFRESSTIDMWENGKKIRTLCFQDMDDIDITLAVNRGCTFLLIKVPRSYDLILQFKTEQDRLKFAEEIDSDIKSNGKKVTWHYMKQKELLSSAITRKKRKKLLEKFLKNVFSEAFNLDYDPNLDKKQMHHSKDMLDFEMSKAEFAEALAMKTDSEFVERMFSLADSGNKNYISFRDFFNIVALFTKGTATDKLKMLFRMYDVDSSETLDRSEILVMFKSLLDMGKCELTDEEIDALVNSFIKQTASEDEAYINFEEFCNIIAPQISKMCNLSINWKAPKECFPGKRNSEKTTQQTVPKQNLDKHELRTNFVSFTKYTPVKAKIISAKNFVENYRQHIFFLILLYAFTLGVFAERFYYYSVENEHVGLRRMMGYGLSVTRGAAASMSFNFSLLLLTMCRNLITFLRGTFLNMYIPFDSNVAFHKLVAWNALFFTALHVIGYGFNFYHVATQPSALLCIFRNIVFRSDYLPKFHFWVFGNITGITGVMLIVLVCVVYMFATQQSRRYIFSAFWLTHKLIIPLYIITILHGSAVVVQRPMFWVYFIGPAILFSIDKLVSLSRKRTEISVIRAEKLPSDVTYIEFKRPQDFDYKSGQWVKIACASISAGEFHPFTLTSAPYEDTLSVHIRALGPWTWKMRGIFDPVNLKEEPYPKLYLDGPYGAGQQDWYRFDISVLVGAGIGVTPYASILKDFVKMSAIKNTYKMKCQKLYFIWVTGSHRHFEWLIDILQEVERVDTKGLVEIEIFITKFFQNYDLRTAMMFICEEYFQKLSMGKSVFTGLKAKTHFGRPQLVEMMQHIHKCNPQVRNVGVFSCGPHGITKSVERACNEAGKTTKALFKHHYENF</sequence>
<gene>
    <name evidence="22" type="primary">LOC115213405</name>
</gene>
<keyword evidence="11 17" id="KW-1133">Transmembrane helix</keyword>
<dbReference type="SUPFAM" id="SSF47473">
    <property type="entry name" value="EF-hand"/>
    <property type="match status" value="1"/>
</dbReference>
<keyword evidence="8" id="KW-0274">FAD</keyword>